<dbReference type="Proteomes" id="UP000663864">
    <property type="component" value="Unassembled WGS sequence"/>
</dbReference>
<dbReference type="AlphaFoldDB" id="A0A814BIX4"/>
<proteinExistence type="predicted"/>
<evidence type="ECO:0000256" key="7">
    <source>
        <dbReference type="ARBA" id="ARBA00022833"/>
    </source>
</evidence>
<evidence type="ECO:0000256" key="5">
    <source>
        <dbReference type="ARBA" id="ARBA00022771"/>
    </source>
</evidence>
<keyword evidence="7" id="KW-0862">Zinc</keyword>
<accession>A0A814BIX4</accession>
<dbReference type="Proteomes" id="UP000663836">
    <property type="component" value="Unassembled WGS sequence"/>
</dbReference>
<evidence type="ECO:0000256" key="4">
    <source>
        <dbReference type="ARBA" id="ARBA00022737"/>
    </source>
</evidence>
<keyword evidence="2" id="KW-0808">Transferase</keyword>
<evidence type="ECO:0000256" key="2">
    <source>
        <dbReference type="ARBA" id="ARBA00022679"/>
    </source>
</evidence>
<evidence type="ECO:0000259" key="8">
    <source>
        <dbReference type="PROSITE" id="PS51873"/>
    </source>
</evidence>
<dbReference type="GO" id="GO:0000151">
    <property type="term" value="C:ubiquitin ligase complex"/>
    <property type="evidence" value="ECO:0007669"/>
    <property type="project" value="TreeGrafter"/>
</dbReference>
<keyword evidence="6" id="KW-0833">Ubl conjugation pathway</keyword>
<dbReference type="InterPro" id="IPR044066">
    <property type="entry name" value="TRIAD_supradom"/>
</dbReference>
<dbReference type="Gene3D" id="1.20.120.1750">
    <property type="match status" value="1"/>
</dbReference>
<dbReference type="GO" id="GO:0004842">
    <property type="term" value="F:ubiquitin-protein transferase activity"/>
    <property type="evidence" value="ECO:0007669"/>
    <property type="project" value="TreeGrafter"/>
</dbReference>
<comment type="pathway">
    <text evidence="1">Protein modification; protein ubiquitination.</text>
</comment>
<evidence type="ECO:0000256" key="1">
    <source>
        <dbReference type="ARBA" id="ARBA00004906"/>
    </source>
</evidence>
<gene>
    <name evidence="10" type="ORF">JBS370_LOCUS10174</name>
    <name evidence="9" type="ORF">ZHD862_LOCUS8899</name>
</gene>
<dbReference type="GO" id="GO:0043130">
    <property type="term" value="F:ubiquitin binding"/>
    <property type="evidence" value="ECO:0007669"/>
    <property type="project" value="TreeGrafter"/>
</dbReference>
<dbReference type="GO" id="GO:0097039">
    <property type="term" value="P:protein linear polyubiquitination"/>
    <property type="evidence" value="ECO:0007669"/>
    <property type="project" value="TreeGrafter"/>
</dbReference>
<feature type="domain" description="RING-type" evidence="8">
    <location>
        <begin position="1"/>
        <end position="163"/>
    </location>
</feature>
<dbReference type="PANTHER" id="PTHR22770:SF13">
    <property type="entry name" value="RING-TYPE DOMAIN-CONTAINING PROTEIN"/>
    <property type="match status" value="1"/>
</dbReference>
<name>A0A814BIX4_9BILA</name>
<dbReference type="Pfam" id="PF26200">
    <property type="entry name" value="Rcat_RNF216"/>
    <property type="match status" value="1"/>
</dbReference>
<dbReference type="EMBL" id="CAJOBD010000725">
    <property type="protein sequence ID" value="CAF3711382.1"/>
    <property type="molecule type" value="Genomic_DNA"/>
</dbReference>
<reference evidence="9" key="1">
    <citation type="submission" date="2021-02" db="EMBL/GenBank/DDBJ databases">
        <authorList>
            <person name="Nowell W R."/>
        </authorList>
    </citation>
    <scope>NUCLEOTIDE SEQUENCE</scope>
</reference>
<dbReference type="GO" id="GO:0043161">
    <property type="term" value="P:proteasome-mediated ubiquitin-dependent protein catabolic process"/>
    <property type="evidence" value="ECO:0007669"/>
    <property type="project" value="TreeGrafter"/>
</dbReference>
<dbReference type="SUPFAM" id="SSF57850">
    <property type="entry name" value="RING/U-box"/>
    <property type="match status" value="1"/>
</dbReference>
<evidence type="ECO:0000256" key="3">
    <source>
        <dbReference type="ARBA" id="ARBA00022723"/>
    </source>
</evidence>
<evidence type="ECO:0000313" key="11">
    <source>
        <dbReference type="Proteomes" id="UP000663864"/>
    </source>
</evidence>
<comment type="caution">
    <text evidence="9">The sequence shown here is derived from an EMBL/GenBank/DDBJ whole genome shotgun (WGS) entry which is preliminary data.</text>
</comment>
<dbReference type="GO" id="GO:0008270">
    <property type="term" value="F:zinc ion binding"/>
    <property type="evidence" value="ECO:0007669"/>
    <property type="project" value="UniProtKB-KW"/>
</dbReference>
<dbReference type="PANTHER" id="PTHR22770">
    <property type="entry name" value="UBIQUITIN CONJUGATING ENZYME 7 INTERACTING PROTEIN-RELATED"/>
    <property type="match status" value="1"/>
</dbReference>
<keyword evidence="5" id="KW-0863">Zinc-finger</keyword>
<dbReference type="CDD" id="cd20336">
    <property type="entry name" value="Rcat_RBR"/>
    <property type="match status" value="1"/>
</dbReference>
<protein>
    <recommendedName>
        <fullName evidence="8">RING-type domain-containing protein</fullName>
    </recommendedName>
</protein>
<organism evidence="9 11">
    <name type="scientific">Rotaria sordida</name>
    <dbReference type="NCBI Taxonomy" id="392033"/>
    <lineage>
        <taxon>Eukaryota</taxon>
        <taxon>Metazoa</taxon>
        <taxon>Spiralia</taxon>
        <taxon>Gnathifera</taxon>
        <taxon>Rotifera</taxon>
        <taxon>Eurotatoria</taxon>
        <taxon>Bdelloidea</taxon>
        <taxon>Philodinida</taxon>
        <taxon>Philodinidae</taxon>
        <taxon>Rotaria</taxon>
    </lineage>
</organism>
<dbReference type="PROSITE" id="PS51873">
    <property type="entry name" value="TRIAD"/>
    <property type="match status" value="1"/>
</dbReference>
<keyword evidence="4" id="KW-0677">Repeat</keyword>
<evidence type="ECO:0000313" key="10">
    <source>
        <dbReference type="EMBL" id="CAF3711382.1"/>
    </source>
</evidence>
<dbReference type="EMBL" id="CAJNOT010000295">
    <property type="protein sequence ID" value="CAF0930316.1"/>
    <property type="molecule type" value="Genomic_DNA"/>
</dbReference>
<evidence type="ECO:0000313" key="9">
    <source>
        <dbReference type="EMBL" id="CAF0930316.1"/>
    </source>
</evidence>
<keyword evidence="3" id="KW-0479">Metal-binding</keyword>
<dbReference type="InterPro" id="IPR051628">
    <property type="entry name" value="LUBAC_E3_Ligases"/>
</dbReference>
<evidence type="ECO:0000256" key="6">
    <source>
        <dbReference type="ARBA" id="ARBA00022786"/>
    </source>
</evidence>
<sequence length="246" mass="29058">MRYTTEKYIACIFLLYWAKYCLEQNEILVQRPFCPYFEIHTIDSCILHFFICQHPSCSKKSCLTCLHAIDDNNESKHQSYCVELRSYKKMIEKAIESGSQQHYPYCQLTGVKDDGCTHMVCQRCKHNWCYLCGMKENECKVGDNIEPSLSAHNEDWESHVGRCPMSLISIHQLDIRWPENDQDCLEYFHRYRTVSNLFNVLKLIGEEKFDEVNHYFGIIDTSGYTLQEIKDYENRIFIAYTSKGNE</sequence>